<dbReference type="Pfam" id="PF12456">
    <property type="entry name" value="hSac2"/>
    <property type="match status" value="1"/>
</dbReference>
<dbReference type="Proteomes" id="UP000286415">
    <property type="component" value="Unassembled WGS sequence"/>
</dbReference>
<evidence type="ECO:0000313" key="3">
    <source>
        <dbReference type="EMBL" id="KAG5453494.1"/>
    </source>
</evidence>
<dbReference type="GO" id="GO:0005737">
    <property type="term" value="C:cytoplasm"/>
    <property type="evidence" value="ECO:0007669"/>
    <property type="project" value="TreeGrafter"/>
</dbReference>
<accession>A0A8T1MVR3</accession>
<dbReference type="PANTHER" id="PTHR31108">
    <property type="entry name" value="TUMOR PROTEIN P63-REGULATED GENE 1-LIKE PROTEIN"/>
    <property type="match status" value="1"/>
</dbReference>
<dbReference type="EMBL" id="NIRI02000013">
    <property type="protein sequence ID" value="KAG5453494.1"/>
    <property type="molecule type" value="Genomic_DNA"/>
</dbReference>
<sequence length="271" mass="30507">DVLCNLSDNQLQKIDQMMNFTDVFKKLPTQVNMPQLPKLNTNFRHEELGKPPINMTQEDMQQLVHNIGESVLIPEDGAFVALWILTQIDHWNNEHERLVILTERNFYILRYDFLQCRVKDSRRIGLGQLTSVVTGPLVFPSKSLMPIRSSPGVQLKWGSDDEVKITQKWNPLCRSLPYATLTHHPAFSKRDQLPPRQCDVPGAGYENTSNPVAVYDVNNFLSALKEACSGMSVSFTGGDIIIESYGNLGSVVFNQTSLGFTKTKPPPTEST</sequence>
<proteinExistence type="inferred from homology"/>
<dbReference type="InterPro" id="IPR040242">
    <property type="entry name" value="TPRG1-like"/>
</dbReference>
<feature type="non-terminal residue" evidence="3">
    <location>
        <position position="1"/>
    </location>
</feature>
<organism evidence="3 4">
    <name type="scientific">Clonorchis sinensis</name>
    <name type="common">Chinese liver fluke</name>
    <dbReference type="NCBI Taxonomy" id="79923"/>
    <lineage>
        <taxon>Eukaryota</taxon>
        <taxon>Metazoa</taxon>
        <taxon>Spiralia</taxon>
        <taxon>Lophotrochozoa</taxon>
        <taxon>Platyhelminthes</taxon>
        <taxon>Trematoda</taxon>
        <taxon>Digenea</taxon>
        <taxon>Opisthorchiida</taxon>
        <taxon>Opisthorchiata</taxon>
        <taxon>Opisthorchiidae</taxon>
        <taxon>Clonorchis</taxon>
    </lineage>
</organism>
<evidence type="ECO:0000259" key="2">
    <source>
        <dbReference type="PROSITE" id="PS51791"/>
    </source>
</evidence>
<dbReference type="OrthoDB" id="10012704at2759"/>
<reference evidence="3 4" key="2">
    <citation type="journal article" date="2021" name="Genomics">
        <title>High-quality reference genome for Clonorchis sinensis.</title>
        <authorList>
            <person name="Young N.D."/>
            <person name="Stroehlein A.J."/>
            <person name="Kinkar L."/>
            <person name="Wang T."/>
            <person name="Sohn W.M."/>
            <person name="Chang B.C.H."/>
            <person name="Kaur P."/>
            <person name="Weisz D."/>
            <person name="Dudchenko O."/>
            <person name="Aiden E.L."/>
            <person name="Korhonen P.K."/>
            <person name="Gasser R.B."/>
        </authorList>
    </citation>
    <scope>NUCLEOTIDE SEQUENCE [LARGE SCALE GENOMIC DNA]</scope>
    <source>
        <strain evidence="3">Cs-k2</strain>
    </source>
</reference>
<dbReference type="InterPro" id="IPR022158">
    <property type="entry name" value="Inositol_phosphatase"/>
</dbReference>
<comment type="similarity">
    <text evidence="1">Belongs to the TPRG1 family.</text>
</comment>
<comment type="caution">
    <text evidence="3">The sequence shown here is derived from an EMBL/GenBank/DDBJ whole genome shotgun (WGS) entry which is preliminary data.</text>
</comment>
<gene>
    <name evidence="3" type="ORF">CSKR_112221</name>
</gene>
<dbReference type="InterPro" id="IPR034753">
    <property type="entry name" value="hSac2"/>
</dbReference>
<dbReference type="PROSITE" id="PS51791">
    <property type="entry name" value="HSAC2"/>
    <property type="match status" value="1"/>
</dbReference>
<keyword evidence="4" id="KW-1185">Reference proteome</keyword>
<evidence type="ECO:0000313" key="4">
    <source>
        <dbReference type="Proteomes" id="UP000286415"/>
    </source>
</evidence>
<protein>
    <submittedName>
        <fullName evidence="3">Tumor protein p63-regulated protein 1-like protein</fullName>
    </submittedName>
</protein>
<reference evidence="3 4" key="1">
    <citation type="journal article" date="2018" name="Biotechnol. Adv.">
        <title>Improved genomic resources and new bioinformatic workflow for the carcinogenic parasite Clonorchis sinensis: Biotechnological implications.</title>
        <authorList>
            <person name="Wang D."/>
            <person name="Korhonen P.K."/>
            <person name="Gasser R.B."/>
            <person name="Young N.D."/>
        </authorList>
    </citation>
    <scope>NUCLEOTIDE SEQUENCE [LARGE SCALE GENOMIC DNA]</scope>
    <source>
        <strain evidence="3">Cs-k2</strain>
    </source>
</reference>
<dbReference type="PANTHER" id="PTHR31108:SF1">
    <property type="entry name" value="HSAC2 DOMAIN-CONTAINING PROTEIN"/>
    <property type="match status" value="1"/>
</dbReference>
<evidence type="ECO:0000256" key="1">
    <source>
        <dbReference type="ARBA" id="ARBA00009163"/>
    </source>
</evidence>
<name>A0A8T1MVR3_CLOSI</name>
<feature type="domain" description="HSac2" evidence="2">
    <location>
        <begin position="55"/>
        <end position="218"/>
    </location>
</feature>
<dbReference type="AlphaFoldDB" id="A0A8T1MVR3"/>